<evidence type="ECO:0000313" key="2">
    <source>
        <dbReference type="EMBL" id="VEL18412.1"/>
    </source>
</evidence>
<dbReference type="Proteomes" id="UP000784294">
    <property type="component" value="Unassembled WGS sequence"/>
</dbReference>
<evidence type="ECO:0000313" key="3">
    <source>
        <dbReference type="Proteomes" id="UP000784294"/>
    </source>
</evidence>
<keyword evidence="3" id="KW-1185">Reference proteome</keyword>
<organism evidence="2 3">
    <name type="scientific">Protopolystoma xenopodis</name>
    <dbReference type="NCBI Taxonomy" id="117903"/>
    <lineage>
        <taxon>Eukaryota</taxon>
        <taxon>Metazoa</taxon>
        <taxon>Spiralia</taxon>
        <taxon>Lophotrochozoa</taxon>
        <taxon>Platyhelminthes</taxon>
        <taxon>Monogenea</taxon>
        <taxon>Polyopisthocotylea</taxon>
        <taxon>Polystomatidea</taxon>
        <taxon>Polystomatidae</taxon>
        <taxon>Protopolystoma</taxon>
    </lineage>
</organism>
<proteinExistence type="predicted"/>
<feature type="region of interest" description="Disordered" evidence="1">
    <location>
        <begin position="86"/>
        <end position="134"/>
    </location>
</feature>
<sequence length="152" mass="16063">MSLDSSGHLVQPTAAHINYSKPLSSLCPDADEKFSSSALLTSVSQIRQRSSLTTLFSSAARTIYSAVSSYVPPISGNVVDDTSEINITDSSSHSTNMPSDSCLSKGHSSPTQLNAVNATPTNSTKPYPSSHSFAQHSDSAILPLGKHDRLLL</sequence>
<evidence type="ECO:0000256" key="1">
    <source>
        <dbReference type="SAM" id="MobiDB-lite"/>
    </source>
</evidence>
<accession>A0A3S5FDF0</accession>
<comment type="caution">
    <text evidence="2">The sequence shown here is derived from an EMBL/GenBank/DDBJ whole genome shotgun (WGS) entry which is preliminary data.</text>
</comment>
<dbReference type="AlphaFoldDB" id="A0A3S5FDF0"/>
<dbReference type="EMBL" id="CAAALY010036909">
    <property type="protein sequence ID" value="VEL18412.1"/>
    <property type="molecule type" value="Genomic_DNA"/>
</dbReference>
<name>A0A3S5FDF0_9PLAT</name>
<gene>
    <name evidence="2" type="ORF">PXEA_LOCUS11852</name>
</gene>
<protein>
    <submittedName>
        <fullName evidence="2">Uncharacterized protein</fullName>
    </submittedName>
</protein>
<reference evidence="2" key="1">
    <citation type="submission" date="2018-11" db="EMBL/GenBank/DDBJ databases">
        <authorList>
            <consortium name="Pathogen Informatics"/>
        </authorList>
    </citation>
    <scope>NUCLEOTIDE SEQUENCE</scope>
</reference>